<accession>A0A8K1CMF6</accession>
<reference evidence="3" key="1">
    <citation type="submission" date="2019-03" db="EMBL/GenBank/DDBJ databases">
        <title>Long read genome sequence of the mycoparasitic Pythium oligandrum ATCC 38472 isolated from sugarbeet rhizosphere.</title>
        <authorList>
            <person name="Gaulin E."/>
        </authorList>
    </citation>
    <scope>NUCLEOTIDE SEQUENCE</scope>
    <source>
        <strain evidence="3">ATCC 38472_TT</strain>
    </source>
</reference>
<feature type="compositionally biased region" description="Basic and acidic residues" evidence="1">
    <location>
        <begin position="565"/>
        <end position="583"/>
    </location>
</feature>
<sequence length="895" mass="101733">MARKADKRDLRDVFHEKKRNAVVLSSLATIHTLCRQVMERQYSARHLHSRLHQTFLKMSADGVDVNASLGPRNLAKFTGFLDGFYDVLKRHAKLHGNIVRRALHHRMFSLQLCSIHHQLSTFLRQVGAVDGFPVEWKSGFESALRQDENVLYDTAMTVLKASSFLSKEYTSLGKKQQMEVLMEIRYELARPVHLSPVLEDVLKAIYRKLTRLFGWDLTERLRRLPRWFLPLSSIEFSTSRDQLVKHKPIYRGEIAVEDDYGLKRHMIVMKCLPVDAGQNHIDKMLRAYHEFMERYGDVDHPNLLRMRGANFVSQTAYIVRDYAVRGTVTGYLSRVKQEHPEEGLEELTLRFLIQACEGLIYLHEHKRLAHGNLKTSNLLIDHRARVVIADYGIRFLRERFRVEARLSELEEARWMAPECLQSNRNVQTSSQSLTAAIARDIYSLGMCIVEILSGDVPWAGTDAMQVAELKRSHSYVLPRITSVPGKIWSVVKKMCATDPATRLPLRDVLAELKNLDPHDLLHDPNAEEAPHSTKAVVSDSDTDSLASYKTTLDVFEGSIVNEGAKQAKPEEVPAKKGTEKGTEEPVSTSNTEFDAYSSGTDGSFDEDEGDCKEIPIAIHTNTQIQNAIDYVKHAPLDDANTLIRHMEVIRAFARAEANAIHDREGIWVIQNLLSQFNNRQVQNVAMKIYTEMAAAEQVNIAEAMVEHGVIETIFETLKNPESDRTEVTACVSLLLQLMGLSDQATRAVGAKESYVSILEGNDHVHHRSLQEIKSVLARFKQTEGNALLKEGFHVIAIKKLTEAIQLDKKRGIYYADRSLAYCHAGRFHEAAQDAERCVRYSPFDVQGYLRYGIAMKHQKRYTDALVALKKGRQVNPNSTQIQVMIDEVKKCMQKK</sequence>
<comment type="caution">
    <text evidence="3">The sequence shown here is derived from an EMBL/GenBank/DDBJ whole genome shotgun (WGS) entry which is preliminary data.</text>
</comment>
<dbReference type="InterPro" id="IPR051681">
    <property type="entry name" value="Ser/Thr_Kinases-Pseudokinases"/>
</dbReference>
<dbReference type="InterPro" id="IPR011989">
    <property type="entry name" value="ARM-like"/>
</dbReference>
<feature type="domain" description="Protein kinase" evidence="2">
    <location>
        <begin position="207"/>
        <end position="521"/>
    </location>
</feature>
<dbReference type="Proteomes" id="UP000794436">
    <property type="component" value="Unassembled WGS sequence"/>
</dbReference>
<dbReference type="InterPro" id="IPR011009">
    <property type="entry name" value="Kinase-like_dom_sf"/>
</dbReference>
<dbReference type="SMART" id="SM00028">
    <property type="entry name" value="TPR"/>
    <property type="match status" value="3"/>
</dbReference>
<proteinExistence type="predicted"/>
<dbReference type="AlphaFoldDB" id="A0A8K1CMF6"/>
<dbReference type="Gene3D" id="1.25.10.10">
    <property type="entry name" value="Leucine-rich Repeat Variant"/>
    <property type="match status" value="1"/>
</dbReference>
<dbReference type="InterPro" id="IPR011990">
    <property type="entry name" value="TPR-like_helical_dom_sf"/>
</dbReference>
<evidence type="ECO:0000256" key="1">
    <source>
        <dbReference type="SAM" id="MobiDB-lite"/>
    </source>
</evidence>
<dbReference type="PANTHER" id="PTHR44329">
    <property type="entry name" value="SERINE/THREONINE-PROTEIN KINASE TNNI3K-RELATED"/>
    <property type="match status" value="1"/>
</dbReference>
<evidence type="ECO:0000313" key="4">
    <source>
        <dbReference type="Proteomes" id="UP000794436"/>
    </source>
</evidence>
<keyword evidence="4" id="KW-1185">Reference proteome</keyword>
<protein>
    <recommendedName>
        <fullName evidence="2">Protein kinase domain-containing protein</fullName>
    </recommendedName>
</protein>
<dbReference type="PROSITE" id="PS50011">
    <property type="entry name" value="PROTEIN_KINASE_DOM"/>
    <property type="match status" value="1"/>
</dbReference>
<dbReference type="InterPro" id="IPR019734">
    <property type="entry name" value="TPR_rpt"/>
</dbReference>
<dbReference type="GO" id="GO:0005524">
    <property type="term" value="F:ATP binding"/>
    <property type="evidence" value="ECO:0007669"/>
    <property type="project" value="InterPro"/>
</dbReference>
<dbReference type="SUPFAM" id="SSF56112">
    <property type="entry name" value="Protein kinase-like (PK-like)"/>
    <property type="match status" value="1"/>
</dbReference>
<feature type="compositionally biased region" description="Polar residues" evidence="1">
    <location>
        <begin position="585"/>
        <end position="601"/>
    </location>
</feature>
<dbReference type="PANTHER" id="PTHR44329:SF214">
    <property type="entry name" value="PROTEIN KINASE DOMAIN-CONTAINING PROTEIN"/>
    <property type="match status" value="1"/>
</dbReference>
<dbReference type="Gene3D" id="1.10.510.10">
    <property type="entry name" value="Transferase(Phosphotransferase) domain 1"/>
    <property type="match status" value="1"/>
</dbReference>
<gene>
    <name evidence="3" type="ORF">Poli38472_007993</name>
</gene>
<dbReference type="Gene3D" id="1.25.40.10">
    <property type="entry name" value="Tetratricopeptide repeat domain"/>
    <property type="match status" value="1"/>
</dbReference>
<feature type="region of interest" description="Disordered" evidence="1">
    <location>
        <begin position="564"/>
        <end position="607"/>
    </location>
</feature>
<dbReference type="InterPro" id="IPR001245">
    <property type="entry name" value="Ser-Thr/Tyr_kinase_cat_dom"/>
</dbReference>
<dbReference type="GO" id="GO:0004674">
    <property type="term" value="F:protein serine/threonine kinase activity"/>
    <property type="evidence" value="ECO:0007669"/>
    <property type="project" value="TreeGrafter"/>
</dbReference>
<dbReference type="InterPro" id="IPR000719">
    <property type="entry name" value="Prot_kinase_dom"/>
</dbReference>
<dbReference type="EMBL" id="SPLM01000037">
    <property type="protein sequence ID" value="TMW65351.1"/>
    <property type="molecule type" value="Genomic_DNA"/>
</dbReference>
<name>A0A8K1CMF6_PYTOL</name>
<organism evidence="3 4">
    <name type="scientific">Pythium oligandrum</name>
    <name type="common">Mycoparasitic fungus</name>
    <dbReference type="NCBI Taxonomy" id="41045"/>
    <lineage>
        <taxon>Eukaryota</taxon>
        <taxon>Sar</taxon>
        <taxon>Stramenopiles</taxon>
        <taxon>Oomycota</taxon>
        <taxon>Peronosporomycetes</taxon>
        <taxon>Pythiales</taxon>
        <taxon>Pythiaceae</taxon>
        <taxon>Pythium</taxon>
    </lineage>
</organism>
<dbReference type="OrthoDB" id="2423701at2759"/>
<evidence type="ECO:0000259" key="2">
    <source>
        <dbReference type="PROSITE" id="PS50011"/>
    </source>
</evidence>
<dbReference type="SUPFAM" id="SSF48452">
    <property type="entry name" value="TPR-like"/>
    <property type="match status" value="1"/>
</dbReference>
<evidence type="ECO:0000313" key="3">
    <source>
        <dbReference type="EMBL" id="TMW65351.1"/>
    </source>
</evidence>
<dbReference type="Pfam" id="PF07714">
    <property type="entry name" value="PK_Tyr_Ser-Thr"/>
    <property type="match status" value="1"/>
</dbReference>